<dbReference type="EMBL" id="QXFY01002821">
    <property type="protein sequence ID" value="KAE9291970.1"/>
    <property type="molecule type" value="Genomic_DNA"/>
</dbReference>
<sequence length="49" mass="5646">MQVNAEFVDAVYNAVKAHDVYRAHFTGKTIVIVLDNAPARRTWSKRERT</sequence>
<gene>
    <name evidence="1" type="ORF">PF008_g25192</name>
</gene>
<proteinExistence type="predicted"/>
<evidence type="ECO:0000313" key="1">
    <source>
        <dbReference type="EMBL" id="KAE9291970.1"/>
    </source>
</evidence>
<reference evidence="1 2" key="1">
    <citation type="submission" date="2018-09" db="EMBL/GenBank/DDBJ databases">
        <title>Genomic investigation of the strawberry pathogen Phytophthora fragariae indicates pathogenicity is determined by transcriptional variation in three key races.</title>
        <authorList>
            <person name="Adams T.M."/>
            <person name="Armitage A.D."/>
            <person name="Sobczyk M.K."/>
            <person name="Bates H.J."/>
            <person name="Dunwell J.M."/>
            <person name="Nellist C.F."/>
            <person name="Harrison R.J."/>
        </authorList>
    </citation>
    <scope>NUCLEOTIDE SEQUENCE [LARGE SCALE GENOMIC DNA]</scope>
    <source>
        <strain evidence="1 2">NOV-77</strain>
    </source>
</reference>
<evidence type="ECO:0008006" key="3">
    <source>
        <dbReference type="Google" id="ProtNLM"/>
    </source>
</evidence>
<comment type="caution">
    <text evidence="1">The sequence shown here is derived from an EMBL/GenBank/DDBJ whole genome shotgun (WGS) entry which is preliminary data.</text>
</comment>
<dbReference type="Proteomes" id="UP000486351">
    <property type="component" value="Unassembled WGS sequence"/>
</dbReference>
<name>A0A6G0QKP8_9STRA</name>
<dbReference type="AlphaFoldDB" id="A0A6G0QKP8"/>
<protein>
    <recommendedName>
        <fullName evidence="3">Tc1-like transposase DDE domain-containing protein</fullName>
    </recommendedName>
</protein>
<evidence type="ECO:0000313" key="2">
    <source>
        <dbReference type="Proteomes" id="UP000486351"/>
    </source>
</evidence>
<organism evidence="1 2">
    <name type="scientific">Phytophthora fragariae</name>
    <dbReference type="NCBI Taxonomy" id="53985"/>
    <lineage>
        <taxon>Eukaryota</taxon>
        <taxon>Sar</taxon>
        <taxon>Stramenopiles</taxon>
        <taxon>Oomycota</taxon>
        <taxon>Peronosporomycetes</taxon>
        <taxon>Peronosporales</taxon>
        <taxon>Peronosporaceae</taxon>
        <taxon>Phytophthora</taxon>
    </lineage>
</organism>
<accession>A0A6G0QKP8</accession>